<dbReference type="RefSeq" id="WP_162843308.1">
    <property type="nucleotide sequence ID" value="NZ_RAQJ01000004.1"/>
</dbReference>
<dbReference type="Proteomes" id="UP000284892">
    <property type="component" value="Unassembled WGS sequence"/>
</dbReference>
<evidence type="ECO:0000313" key="2">
    <source>
        <dbReference type="EMBL" id="RKE92296.1"/>
    </source>
</evidence>
<dbReference type="AlphaFoldDB" id="A0A420DGT9"/>
<dbReference type="InterPro" id="IPR024775">
    <property type="entry name" value="DinB-like"/>
</dbReference>
<organism evidence="2 3">
    <name type="scientific">Ichthyenterobacterium magnum</name>
    <dbReference type="NCBI Taxonomy" id="1230530"/>
    <lineage>
        <taxon>Bacteria</taxon>
        <taxon>Pseudomonadati</taxon>
        <taxon>Bacteroidota</taxon>
        <taxon>Flavobacteriia</taxon>
        <taxon>Flavobacteriales</taxon>
        <taxon>Flavobacteriaceae</taxon>
        <taxon>Ichthyenterobacterium</taxon>
    </lineage>
</organism>
<reference evidence="2 3" key="1">
    <citation type="submission" date="2018-09" db="EMBL/GenBank/DDBJ databases">
        <title>Genomic Encyclopedia of Archaeal and Bacterial Type Strains, Phase II (KMG-II): from individual species to whole genera.</title>
        <authorList>
            <person name="Goeker M."/>
        </authorList>
    </citation>
    <scope>NUCLEOTIDE SEQUENCE [LARGE SCALE GENOMIC DNA]</scope>
    <source>
        <strain evidence="2 3">DSM 26283</strain>
    </source>
</reference>
<dbReference type="InterPro" id="IPR034660">
    <property type="entry name" value="DinB/YfiT-like"/>
</dbReference>
<keyword evidence="3" id="KW-1185">Reference proteome</keyword>
<accession>A0A420DGT9</accession>
<feature type="domain" description="DinB-like" evidence="1">
    <location>
        <begin position="11"/>
        <end position="172"/>
    </location>
</feature>
<gene>
    <name evidence="2" type="ORF">BXY80_2215</name>
</gene>
<dbReference type="SUPFAM" id="SSF109854">
    <property type="entry name" value="DinB/YfiT-like putative metalloenzymes"/>
    <property type="match status" value="1"/>
</dbReference>
<evidence type="ECO:0000313" key="3">
    <source>
        <dbReference type="Proteomes" id="UP000284892"/>
    </source>
</evidence>
<sequence>MTSKDLIQDLLEATRKNINQVEAYNQLSLEILNWKSTPESWSVLECIEHLNRYSDFYIPEIEKQIDASKHKASEVFKSGWLGNYFAKNMLPKEKLNTMKTFKSMNPLGSNLSKGVLTKFIDQQHKLLNLLDKSKKVNLTKTKTAISISKLIKLRLGDTFRVVIYHNQRHIVQAEKNILKAKL</sequence>
<name>A0A420DGT9_9FLAO</name>
<evidence type="ECO:0000259" key="1">
    <source>
        <dbReference type="Pfam" id="PF12867"/>
    </source>
</evidence>
<dbReference type="Gene3D" id="1.20.120.450">
    <property type="entry name" value="dinb family like domain"/>
    <property type="match status" value="1"/>
</dbReference>
<dbReference type="Pfam" id="PF12867">
    <property type="entry name" value="DinB_2"/>
    <property type="match status" value="1"/>
</dbReference>
<proteinExistence type="predicted"/>
<protein>
    <submittedName>
        <fullName evidence="2">DinB family protein</fullName>
    </submittedName>
</protein>
<comment type="caution">
    <text evidence="2">The sequence shown here is derived from an EMBL/GenBank/DDBJ whole genome shotgun (WGS) entry which is preliminary data.</text>
</comment>
<dbReference type="EMBL" id="RAQJ01000004">
    <property type="protein sequence ID" value="RKE92296.1"/>
    <property type="molecule type" value="Genomic_DNA"/>
</dbReference>